<dbReference type="EMBL" id="VRLW01000001">
    <property type="protein sequence ID" value="KAA1260876.1"/>
    <property type="molecule type" value="Genomic_DNA"/>
</dbReference>
<keyword evidence="1" id="KW-0472">Membrane</keyword>
<evidence type="ECO:0000256" key="1">
    <source>
        <dbReference type="SAM" id="Phobius"/>
    </source>
</evidence>
<dbReference type="OrthoDB" id="241541at2"/>
<keyword evidence="1" id="KW-1133">Transmembrane helix</keyword>
<dbReference type="PANTHER" id="PTHR30093:SF2">
    <property type="entry name" value="TYPE II SECRETION SYSTEM PROTEIN H"/>
    <property type="match status" value="1"/>
</dbReference>
<dbReference type="NCBIfam" id="TIGR02532">
    <property type="entry name" value="IV_pilin_GFxxxE"/>
    <property type="match status" value="1"/>
</dbReference>
<name>A0A5B1CJY0_9BACT</name>
<sequence>MNHHFVATSHAALRRKFRSCRQAFTLVELLVVIAIIGVLVGLLLPAVQAAREAARRMSCSNNVKQIGLGLHNYHSAFNQLPMQGTGPTNETVRTTGAAEANDGTGFTRLELSYLVGLLPYVEQQSLWDQISNPMIEEDGDQWPAFGPRPSFNSEGYPPWLTEVATFRCPSDPGVGLPAHGRTNYAACTGDGFYNAEDGATVWNGSSASGRWLYQSDRLAMERTRCGLRGAFVTRLATRFRDFTDGLSNTIAVGEIMTGLNDNDKRTVGTSSPGKGGALEVLNNPNRCKVLGFVDPLRPNFWDMTVVNSVYGPESHRGFRWADFHTLQTQFNTILPPNSEICLVGGSDTYGTAGTSSRHQGGSHLLFADGAVKFMTDSIEAGDSNSPCVYCKALSGQTNSILPPGSQSPYGLWGALGTRASKEVIDTEF</sequence>
<reference evidence="3 4" key="1">
    <citation type="submission" date="2019-08" db="EMBL/GenBank/DDBJ databases">
        <title>Deep-cultivation of Planctomycetes and their phenomic and genomic characterization uncovers novel biology.</title>
        <authorList>
            <person name="Wiegand S."/>
            <person name="Jogler M."/>
            <person name="Boedeker C."/>
            <person name="Pinto D."/>
            <person name="Vollmers J."/>
            <person name="Rivas-Marin E."/>
            <person name="Kohn T."/>
            <person name="Peeters S.H."/>
            <person name="Heuer A."/>
            <person name="Rast P."/>
            <person name="Oberbeckmann S."/>
            <person name="Bunk B."/>
            <person name="Jeske O."/>
            <person name="Meyerdierks A."/>
            <person name="Storesund J.E."/>
            <person name="Kallscheuer N."/>
            <person name="Luecker S."/>
            <person name="Lage O.M."/>
            <person name="Pohl T."/>
            <person name="Merkel B.J."/>
            <person name="Hornburger P."/>
            <person name="Mueller R.-W."/>
            <person name="Bruemmer F."/>
            <person name="Labrenz M."/>
            <person name="Spormann A.M."/>
            <person name="Op Den Camp H."/>
            <person name="Overmann J."/>
            <person name="Amann R."/>
            <person name="Jetten M.S.M."/>
            <person name="Mascher T."/>
            <person name="Medema M.H."/>
            <person name="Devos D.P."/>
            <person name="Kaster A.-K."/>
            <person name="Ovreas L."/>
            <person name="Rohde M."/>
            <person name="Galperin M.Y."/>
            <person name="Jogler C."/>
        </authorList>
    </citation>
    <scope>NUCLEOTIDE SEQUENCE [LARGE SCALE GENOMIC DNA]</scope>
    <source>
        <strain evidence="3 4">LF1</strain>
    </source>
</reference>
<dbReference type="Gene3D" id="3.30.700.10">
    <property type="entry name" value="Glycoprotein, Type 4 Pilin"/>
    <property type="match status" value="1"/>
</dbReference>
<dbReference type="InterPro" id="IPR011453">
    <property type="entry name" value="DUF1559"/>
</dbReference>
<dbReference type="InterPro" id="IPR012902">
    <property type="entry name" value="N_methyl_site"/>
</dbReference>
<dbReference type="Pfam" id="PF07596">
    <property type="entry name" value="SBP_bac_10"/>
    <property type="match status" value="1"/>
</dbReference>
<dbReference type="RefSeq" id="WP_084423001.1">
    <property type="nucleotide sequence ID" value="NZ_LWSK01000198.1"/>
</dbReference>
<organism evidence="3 4">
    <name type="scientific">Rubripirellula obstinata</name>
    <dbReference type="NCBI Taxonomy" id="406547"/>
    <lineage>
        <taxon>Bacteria</taxon>
        <taxon>Pseudomonadati</taxon>
        <taxon>Planctomycetota</taxon>
        <taxon>Planctomycetia</taxon>
        <taxon>Pirellulales</taxon>
        <taxon>Pirellulaceae</taxon>
        <taxon>Rubripirellula</taxon>
    </lineage>
</organism>
<protein>
    <recommendedName>
        <fullName evidence="2">DUF1559 domain-containing protein</fullName>
    </recommendedName>
</protein>
<dbReference type="InterPro" id="IPR045584">
    <property type="entry name" value="Pilin-like"/>
</dbReference>
<comment type="caution">
    <text evidence="3">The sequence shown here is derived from an EMBL/GenBank/DDBJ whole genome shotgun (WGS) entry which is preliminary data.</text>
</comment>
<gene>
    <name evidence="3" type="ORF">LF1_34180</name>
</gene>
<dbReference type="SUPFAM" id="SSF54523">
    <property type="entry name" value="Pili subunits"/>
    <property type="match status" value="1"/>
</dbReference>
<evidence type="ECO:0000259" key="2">
    <source>
        <dbReference type="Pfam" id="PF07596"/>
    </source>
</evidence>
<dbReference type="AlphaFoldDB" id="A0A5B1CJY0"/>
<keyword evidence="4" id="KW-1185">Reference proteome</keyword>
<dbReference type="NCBIfam" id="TIGR04294">
    <property type="entry name" value="pre_pil_HX9DG"/>
    <property type="match status" value="1"/>
</dbReference>
<feature type="domain" description="DUF1559" evidence="2">
    <location>
        <begin position="48"/>
        <end position="380"/>
    </location>
</feature>
<dbReference type="PANTHER" id="PTHR30093">
    <property type="entry name" value="GENERAL SECRETION PATHWAY PROTEIN G"/>
    <property type="match status" value="1"/>
</dbReference>
<dbReference type="Proteomes" id="UP000322699">
    <property type="component" value="Unassembled WGS sequence"/>
</dbReference>
<feature type="transmembrane region" description="Helical" evidence="1">
    <location>
        <begin position="23"/>
        <end position="47"/>
    </location>
</feature>
<accession>A0A5B1CJY0</accession>
<dbReference type="InterPro" id="IPR027558">
    <property type="entry name" value="Pre_pil_HX9DG_C"/>
</dbReference>
<dbReference type="Pfam" id="PF07963">
    <property type="entry name" value="N_methyl"/>
    <property type="match status" value="1"/>
</dbReference>
<proteinExistence type="predicted"/>
<evidence type="ECO:0000313" key="4">
    <source>
        <dbReference type="Proteomes" id="UP000322699"/>
    </source>
</evidence>
<evidence type="ECO:0000313" key="3">
    <source>
        <dbReference type="EMBL" id="KAA1260876.1"/>
    </source>
</evidence>
<keyword evidence="1" id="KW-0812">Transmembrane</keyword>